<feature type="transmembrane region" description="Helical" evidence="3">
    <location>
        <begin position="548"/>
        <end position="569"/>
    </location>
</feature>
<sequence>MRVETILVPSIALFSVSGDFLLIPDPDTYETVGHLVNCVKIGKKRDQQPRFQNKIAISLAEGSILEKGEKLALLGIEDGVSGQMLKCQLVKRKDNPVIQLPMNCRGMFQECHDDNYYTLDEILTWKIPVGRRRIVKPVMGVPALEERFPLFPREFSGQLILQPTYSVKVLLTGGVEIMIPTQLDFEMVDITGAVTKEAYYLEDVYAMPNDVFPLTVRIVDIMNKDSHFAMSHGYLEVGKCLTILKRAEVKNYLVTAISQHSAEQHFLVPCSYHGAFQRTPRTFQSVYDLELARERGGVIEVIATQCHAADIKGLSSFIAGEGFRAVKSVNISTCVGAQPQAMTVLACEKISTRDIVLLPMYAIGTFLEVLKDREKFTIQELLAHHNPPCHVKVIAKDQSLPSDLLFGISELKVDGEVNMKYVAAKSTHASAEPFEIPVELVKVRVAVMSKESPSTSKLPLGLMSPRAVQRLSADEYALLKGCDVHPAPPPLPPKPGSTVQFWGQSQTPPIPPKVTKKSTLTGPPPLLHDEIAEAKIYETGLKEGNQMLTVHMVIIRIVGLLSFLGIGVMGQLKSSWIILYPTALAARGPDS</sequence>
<evidence type="ECO:0000313" key="5">
    <source>
        <dbReference type="EMBL" id="GCB66068.1"/>
    </source>
</evidence>
<name>A0A401NYV5_SCYTO</name>
<dbReference type="GO" id="GO:0005634">
    <property type="term" value="C:nucleus"/>
    <property type="evidence" value="ECO:0007669"/>
    <property type="project" value="TreeGrafter"/>
</dbReference>
<accession>A0A401NYV5</accession>
<feature type="domain" description="CABIT" evidence="4">
    <location>
        <begin position="17"/>
        <end position="193"/>
    </location>
</feature>
<feature type="compositionally biased region" description="Polar residues" evidence="2">
    <location>
        <begin position="497"/>
        <end position="507"/>
    </location>
</feature>
<keyword evidence="3" id="KW-0812">Transmembrane</keyword>
<evidence type="ECO:0000313" key="6">
    <source>
        <dbReference type="Proteomes" id="UP000288216"/>
    </source>
</evidence>
<comment type="caution">
    <text evidence="5">The sequence shown here is derived from an EMBL/GenBank/DDBJ whole genome shotgun (WGS) entry which is preliminary data.</text>
</comment>
<dbReference type="AlphaFoldDB" id="A0A401NYV5"/>
<dbReference type="Pfam" id="PF12736">
    <property type="entry name" value="CABIT"/>
    <property type="match status" value="2"/>
</dbReference>
<evidence type="ECO:0000259" key="4">
    <source>
        <dbReference type="Pfam" id="PF12736"/>
    </source>
</evidence>
<dbReference type="GO" id="GO:0005737">
    <property type="term" value="C:cytoplasm"/>
    <property type="evidence" value="ECO:0007669"/>
    <property type="project" value="TreeGrafter"/>
</dbReference>
<dbReference type="PANTHER" id="PTHR15215:SF3">
    <property type="entry name" value="PROTEIN THEMIS3"/>
    <property type="match status" value="1"/>
</dbReference>
<organism evidence="5 6">
    <name type="scientific">Scyliorhinus torazame</name>
    <name type="common">Cloudy catshark</name>
    <name type="synonym">Catulus torazame</name>
    <dbReference type="NCBI Taxonomy" id="75743"/>
    <lineage>
        <taxon>Eukaryota</taxon>
        <taxon>Metazoa</taxon>
        <taxon>Chordata</taxon>
        <taxon>Craniata</taxon>
        <taxon>Vertebrata</taxon>
        <taxon>Chondrichthyes</taxon>
        <taxon>Elasmobranchii</taxon>
        <taxon>Galeomorphii</taxon>
        <taxon>Galeoidea</taxon>
        <taxon>Carcharhiniformes</taxon>
        <taxon>Scyliorhinidae</taxon>
        <taxon>Scyliorhinus</taxon>
    </lineage>
</organism>
<dbReference type="GO" id="GO:0050852">
    <property type="term" value="P:T cell receptor signaling pathway"/>
    <property type="evidence" value="ECO:0007669"/>
    <property type="project" value="TreeGrafter"/>
</dbReference>
<keyword evidence="3" id="KW-1133">Transmembrane helix</keyword>
<proteinExistence type="inferred from homology"/>
<gene>
    <name evidence="5" type="ORF">scyTo_0010046</name>
</gene>
<dbReference type="PANTHER" id="PTHR15215">
    <property type="entry name" value="CABIT DOMAIN-CONTAINING PROTEIN"/>
    <property type="match status" value="1"/>
</dbReference>
<evidence type="ECO:0000256" key="2">
    <source>
        <dbReference type="SAM" id="MobiDB-lite"/>
    </source>
</evidence>
<dbReference type="OMA" id="MRQIYSM"/>
<evidence type="ECO:0000256" key="3">
    <source>
        <dbReference type="SAM" id="Phobius"/>
    </source>
</evidence>
<dbReference type="InterPro" id="IPR039671">
    <property type="entry name" value="THEMIS"/>
</dbReference>
<feature type="domain" description="CABIT" evidence="4">
    <location>
        <begin position="233"/>
        <end position="441"/>
    </location>
</feature>
<reference evidence="5 6" key="1">
    <citation type="journal article" date="2018" name="Nat. Ecol. Evol.">
        <title>Shark genomes provide insights into elasmobranch evolution and the origin of vertebrates.</title>
        <authorList>
            <person name="Hara Y"/>
            <person name="Yamaguchi K"/>
            <person name="Onimaru K"/>
            <person name="Kadota M"/>
            <person name="Koyanagi M"/>
            <person name="Keeley SD"/>
            <person name="Tatsumi K"/>
            <person name="Tanaka K"/>
            <person name="Motone F"/>
            <person name="Kageyama Y"/>
            <person name="Nozu R"/>
            <person name="Adachi N"/>
            <person name="Nishimura O"/>
            <person name="Nakagawa R"/>
            <person name="Tanegashima C"/>
            <person name="Kiyatake I"/>
            <person name="Matsumoto R"/>
            <person name="Murakumo K"/>
            <person name="Nishida K"/>
            <person name="Terakita A"/>
            <person name="Kuratani S"/>
            <person name="Sato K"/>
            <person name="Hyodo S Kuraku.S."/>
        </authorList>
    </citation>
    <scope>NUCLEOTIDE SEQUENCE [LARGE SCALE GENOMIC DNA]</scope>
</reference>
<comment type="similarity">
    <text evidence="1">Belongs to the themis family.</text>
</comment>
<dbReference type="OrthoDB" id="9947228at2759"/>
<dbReference type="Proteomes" id="UP000288216">
    <property type="component" value="Unassembled WGS sequence"/>
</dbReference>
<keyword evidence="6" id="KW-1185">Reference proteome</keyword>
<evidence type="ECO:0000256" key="1">
    <source>
        <dbReference type="ARBA" id="ARBA00006414"/>
    </source>
</evidence>
<protein>
    <recommendedName>
        <fullName evidence="4">CABIT domain-containing protein</fullName>
    </recommendedName>
</protein>
<keyword evidence="3" id="KW-0472">Membrane</keyword>
<dbReference type="InterPro" id="IPR025946">
    <property type="entry name" value="CABIT_dom"/>
</dbReference>
<dbReference type="EMBL" id="BFAA01004253">
    <property type="protein sequence ID" value="GCB66068.1"/>
    <property type="molecule type" value="Genomic_DNA"/>
</dbReference>
<feature type="region of interest" description="Disordered" evidence="2">
    <location>
        <begin position="496"/>
        <end position="524"/>
    </location>
</feature>